<evidence type="ECO:0000313" key="3">
    <source>
        <dbReference type="EnsemblPlants" id="KQJ85816"/>
    </source>
</evidence>
<dbReference type="EMBL" id="CM000883">
    <property type="protein sequence ID" value="KQJ85816.1"/>
    <property type="molecule type" value="Genomic_DNA"/>
</dbReference>
<dbReference type="InParanoid" id="A0A0Q3IHZ8"/>
<reference evidence="3" key="3">
    <citation type="submission" date="2018-08" db="UniProtKB">
        <authorList>
            <consortium name="EnsemblPlants"/>
        </authorList>
    </citation>
    <scope>IDENTIFICATION</scope>
    <source>
        <strain evidence="3">cv. Bd21</strain>
    </source>
</reference>
<evidence type="ECO:0000256" key="1">
    <source>
        <dbReference type="SAM" id="Phobius"/>
    </source>
</evidence>
<dbReference type="EnsemblPlants" id="KQJ85816">
    <property type="protein sequence ID" value="KQJ85816"/>
    <property type="gene ID" value="BRADI_4g01860v3"/>
</dbReference>
<reference evidence="2" key="2">
    <citation type="submission" date="2017-06" db="EMBL/GenBank/DDBJ databases">
        <title>WGS assembly of Brachypodium distachyon.</title>
        <authorList>
            <consortium name="The International Brachypodium Initiative"/>
            <person name="Lucas S."/>
            <person name="Harmon-Smith M."/>
            <person name="Lail K."/>
            <person name="Tice H."/>
            <person name="Grimwood J."/>
            <person name="Bruce D."/>
            <person name="Barry K."/>
            <person name="Shu S."/>
            <person name="Lindquist E."/>
            <person name="Wang M."/>
            <person name="Pitluck S."/>
            <person name="Vogel J.P."/>
            <person name="Garvin D.F."/>
            <person name="Mockler T.C."/>
            <person name="Schmutz J."/>
            <person name="Rokhsar D."/>
            <person name="Bevan M.W."/>
        </authorList>
    </citation>
    <scope>NUCLEOTIDE SEQUENCE</scope>
    <source>
        <strain evidence="2">Bd21</strain>
    </source>
</reference>
<dbReference type="Proteomes" id="UP000008810">
    <property type="component" value="Chromosome 4"/>
</dbReference>
<dbReference type="PANTHER" id="PTHR36480:SF10">
    <property type="entry name" value="LATE EMBRYOGENESIS ABUNDANT PROTEIN LEA-2 SUBGROUP DOMAIN-CONTAINING PROTEIN"/>
    <property type="match status" value="1"/>
</dbReference>
<evidence type="ECO:0000313" key="2">
    <source>
        <dbReference type="EMBL" id="KQJ85816.1"/>
    </source>
</evidence>
<dbReference type="Gramene" id="KQJ85816">
    <property type="protein sequence ID" value="KQJ85816"/>
    <property type="gene ID" value="BRADI_4g01860v3"/>
</dbReference>
<sequence length="322" mass="34731">MSDMKYMIACVVEDDDSRRRKPPFPCLAMVRYAAAGMVTVLAVTVISMVIRAVLRSEDIRLSVNNGYVAADILWNTDTPEVQTRSSSAFTFDRDHVPILSATSTIYRDRGFGAGVDEGGGRFGGVYPRTRPGCYLGCGSSDFNDDDDNPPPPPSAPVTQVTMKAATATNLRVILIVNNPGGRTKVDCNSTVVTITDTSTSRPPYKEEIIATLQLSNFTVQPQTAITLQKRVTITDPAVLGYIWDRHRGRPAFGVVLRVSSSVASYPLGKMTEPKTRSYVCRSVTLGLAQLDETSFDVNRQGDCHAEELLGAPAGAPAPAPAP</sequence>
<accession>A0A0Q3IHZ8</accession>
<keyword evidence="1" id="KW-0812">Transmembrane</keyword>
<dbReference type="PANTHER" id="PTHR36480">
    <property type="entry name" value="OS06G0118900 PROTEIN-RELATED"/>
    <property type="match status" value="1"/>
</dbReference>
<gene>
    <name evidence="2" type="ORF">BRADI_4g01860v3</name>
</gene>
<protein>
    <submittedName>
        <fullName evidence="2 3">Uncharacterized protein</fullName>
    </submittedName>
</protein>
<proteinExistence type="predicted"/>
<dbReference type="OrthoDB" id="670301at2759"/>
<reference evidence="2 3" key="1">
    <citation type="journal article" date="2010" name="Nature">
        <title>Genome sequencing and analysis of the model grass Brachypodium distachyon.</title>
        <authorList>
            <consortium name="International Brachypodium Initiative"/>
        </authorList>
    </citation>
    <scope>NUCLEOTIDE SEQUENCE [LARGE SCALE GENOMIC DNA]</scope>
    <source>
        <strain evidence="2 3">Bd21</strain>
    </source>
</reference>
<keyword evidence="1" id="KW-0472">Membrane</keyword>
<keyword evidence="1" id="KW-1133">Transmembrane helix</keyword>
<organism evidence="2">
    <name type="scientific">Brachypodium distachyon</name>
    <name type="common">Purple false brome</name>
    <name type="synonym">Trachynia distachya</name>
    <dbReference type="NCBI Taxonomy" id="15368"/>
    <lineage>
        <taxon>Eukaryota</taxon>
        <taxon>Viridiplantae</taxon>
        <taxon>Streptophyta</taxon>
        <taxon>Embryophyta</taxon>
        <taxon>Tracheophyta</taxon>
        <taxon>Spermatophyta</taxon>
        <taxon>Magnoliopsida</taxon>
        <taxon>Liliopsida</taxon>
        <taxon>Poales</taxon>
        <taxon>Poaceae</taxon>
        <taxon>BOP clade</taxon>
        <taxon>Pooideae</taxon>
        <taxon>Stipodae</taxon>
        <taxon>Brachypodieae</taxon>
        <taxon>Brachypodium</taxon>
    </lineage>
</organism>
<evidence type="ECO:0000313" key="4">
    <source>
        <dbReference type="Proteomes" id="UP000008810"/>
    </source>
</evidence>
<dbReference type="ExpressionAtlas" id="A0A0Q3IHZ8">
    <property type="expression patterns" value="baseline"/>
</dbReference>
<feature type="transmembrane region" description="Helical" evidence="1">
    <location>
        <begin position="32"/>
        <end position="54"/>
    </location>
</feature>
<name>A0A0Q3IHZ8_BRADI</name>
<keyword evidence="4" id="KW-1185">Reference proteome</keyword>
<dbReference type="AlphaFoldDB" id="A0A0Q3IHZ8"/>